<reference evidence="2 3" key="1">
    <citation type="submission" date="2020-07" db="EMBL/GenBank/DDBJ databases">
        <title>Facklamia lactis sp. nov., isolated from raw milk.</title>
        <authorList>
            <person name="Doll E.V."/>
            <person name="Huptas C."/>
            <person name="Staib L."/>
            <person name="Wenning M."/>
            <person name="Scherer S."/>
        </authorList>
    </citation>
    <scope>NUCLEOTIDE SEQUENCE [LARGE SCALE GENOMIC DNA]</scope>
    <source>
        <strain evidence="2 3">DSM 104272</strain>
    </source>
</reference>
<proteinExistence type="predicted"/>
<comment type="caution">
    <text evidence="2">The sequence shown here is derived from an EMBL/GenBank/DDBJ whole genome shotgun (WGS) entry which is preliminary data.</text>
</comment>
<dbReference type="Proteomes" id="UP000823401">
    <property type="component" value="Unassembled WGS sequence"/>
</dbReference>
<feature type="region of interest" description="Disordered" evidence="1">
    <location>
        <begin position="460"/>
        <end position="494"/>
    </location>
</feature>
<name>A0ABS0LK78_9LACT</name>
<evidence type="ECO:0000313" key="3">
    <source>
        <dbReference type="Proteomes" id="UP000823401"/>
    </source>
</evidence>
<dbReference type="InterPro" id="IPR031888">
    <property type="entry name" value="DUF5068"/>
</dbReference>
<organism evidence="2 3">
    <name type="scientific">Ruoffia tabacinasalis</name>
    <dbReference type="NCBI Taxonomy" id="87458"/>
    <lineage>
        <taxon>Bacteria</taxon>
        <taxon>Bacillati</taxon>
        <taxon>Bacillota</taxon>
        <taxon>Bacilli</taxon>
        <taxon>Lactobacillales</taxon>
        <taxon>Aerococcaceae</taxon>
        <taxon>Ruoffia</taxon>
    </lineage>
</organism>
<evidence type="ECO:0000256" key="1">
    <source>
        <dbReference type="SAM" id="MobiDB-lite"/>
    </source>
</evidence>
<dbReference type="RefSeq" id="WP_197104576.1">
    <property type="nucleotide sequence ID" value="NZ_JACCEL010000014.1"/>
</dbReference>
<gene>
    <name evidence="2" type="ORF">HYQ42_06845</name>
</gene>
<accession>A0ABS0LK78</accession>
<evidence type="ECO:0000313" key="2">
    <source>
        <dbReference type="EMBL" id="MBG9978502.1"/>
    </source>
</evidence>
<dbReference type="Gene3D" id="2.60.40.4170">
    <property type="match status" value="1"/>
</dbReference>
<sequence>MNKHINKMKFYKKIGLVFIGVLFLVGCGKIEETIEEVVSSQEVSQVESDVTPSSAENAENETAIDARFVPEFSQVIAEFRNSDVLTLAEESNFKVNETFSQTQNNFQLSVENMEVFEVDSADESVSSEFNYEDNPGAVILMEVAITNLTDETIYYPIEGLRMSYQSADMQMHPSSALYPAQSGDLTKILEQNNGEIRPSMTVNGYLIYSLGQDEWEEASDLGNVYLTVVPPQSEPDAISGVGASLLGDERVLYLPLDEETQEQLSENNQMIPDRLSSEWWGQKTILAQDELNETSEDDDVSVELLRAEISDFEPKDIYEENFQNFNYGQIIVSIEYEVTNNSDHELLPVDGVATLQIGEDSLNSDYVLINDYNGTVIKPGDSYTTIKTFALDKLRYQEVWQGEPLYIAINTPVKSDDEEELEEEAAEETIEDSDDLIYYFDFTWTPNLVNYINEDLDVVSESEYQTDNESLDESDSEEVEEEESSTDEASDELN</sequence>
<dbReference type="PROSITE" id="PS51257">
    <property type="entry name" value="PROKAR_LIPOPROTEIN"/>
    <property type="match status" value="1"/>
</dbReference>
<protein>
    <submittedName>
        <fullName evidence="2">DUF5068 domain-containing protein</fullName>
    </submittedName>
</protein>
<keyword evidence="3" id="KW-1185">Reference proteome</keyword>
<dbReference type="EMBL" id="JACCEL010000014">
    <property type="protein sequence ID" value="MBG9978502.1"/>
    <property type="molecule type" value="Genomic_DNA"/>
</dbReference>
<dbReference type="Pfam" id="PF16781">
    <property type="entry name" value="DUF5068"/>
    <property type="match status" value="1"/>
</dbReference>